<evidence type="ECO:0000313" key="2">
    <source>
        <dbReference type="Proteomes" id="UP000054321"/>
    </source>
</evidence>
<dbReference type="Proteomes" id="UP000054321">
    <property type="component" value="Unassembled WGS sequence"/>
</dbReference>
<dbReference type="HOGENOM" id="CLU_1448120_0_0_1"/>
<reference evidence="2" key="2">
    <citation type="submission" date="2015-01" db="EMBL/GenBank/DDBJ databases">
        <title>Evolutionary Origins and Diversification of the Mycorrhizal Mutualists.</title>
        <authorList>
            <consortium name="DOE Joint Genome Institute"/>
            <consortium name="Mycorrhizal Genomics Consortium"/>
            <person name="Kohler A."/>
            <person name="Kuo A."/>
            <person name="Nagy L.G."/>
            <person name="Floudas D."/>
            <person name="Copeland A."/>
            <person name="Barry K.W."/>
            <person name="Cichocki N."/>
            <person name="Veneault-Fourrey C."/>
            <person name="LaButti K."/>
            <person name="Lindquist E.A."/>
            <person name="Lipzen A."/>
            <person name="Lundell T."/>
            <person name="Morin E."/>
            <person name="Murat C."/>
            <person name="Riley R."/>
            <person name="Ohm R."/>
            <person name="Sun H."/>
            <person name="Tunlid A."/>
            <person name="Henrissat B."/>
            <person name="Grigoriev I.V."/>
            <person name="Hibbett D.S."/>
            <person name="Martin F."/>
        </authorList>
    </citation>
    <scope>NUCLEOTIDE SEQUENCE [LARGE SCALE GENOMIC DNA]</scope>
    <source>
        <strain evidence="2">Zn</strain>
    </source>
</reference>
<dbReference type="AlphaFoldDB" id="A0A0C3HTL0"/>
<evidence type="ECO:0000313" key="1">
    <source>
        <dbReference type="EMBL" id="KIN05577.1"/>
    </source>
</evidence>
<dbReference type="EMBL" id="KN832871">
    <property type="protein sequence ID" value="KIN05577.1"/>
    <property type="molecule type" value="Genomic_DNA"/>
</dbReference>
<organism evidence="1 2">
    <name type="scientific">Oidiodendron maius (strain Zn)</name>
    <dbReference type="NCBI Taxonomy" id="913774"/>
    <lineage>
        <taxon>Eukaryota</taxon>
        <taxon>Fungi</taxon>
        <taxon>Dikarya</taxon>
        <taxon>Ascomycota</taxon>
        <taxon>Pezizomycotina</taxon>
        <taxon>Leotiomycetes</taxon>
        <taxon>Leotiomycetes incertae sedis</taxon>
        <taxon>Myxotrichaceae</taxon>
        <taxon>Oidiodendron</taxon>
    </lineage>
</organism>
<dbReference type="InParanoid" id="A0A0C3HTL0"/>
<keyword evidence="2" id="KW-1185">Reference proteome</keyword>
<gene>
    <name evidence="1" type="ORF">OIDMADRAFT_49100</name>
</gene>
<proteinExistence type="predicted"/>
<protein>
    <submittedName>
        <fullName evidence="1">Uncharacterized protein</fullName>
    </submittedName>
</protein>
<reference evidence="1 2" key="1">
    <citation type="submission" date="2014-04" db="EMBL/GenBank/DDBJ databases">
        <authorList>
            <consortium name="DOE Joint Genome Institute"/>
            <person name="Kuo A."/>
            <person name="Martino E."/>
            <person name="Perotto S."/>
            <person name="Kohler A."/>
            <person name="Nagy L.G."/>
            <person name="Floudas D."/>
            <person name="Copeland A."/>
            <person name="Barry K.W."/>
            <person name="Cichocki N."/>
            <person name="Veneault-Fourrey C."/>
            <person name="LaButti K."/>
            <person name="Lindquist E.A."/>
            <person name="Lipzen A."/>
            <person name="Lundell T."/>
            <person name="Morin E."/>
            <person name="Murat C."/>
            <person name="Sun H."/>
            <person name="Tunlid A."/>
            <person name="Henrissat B."/>
            <person name="Grigoriev I.V."/>
            <person name="Hibbett D.S."/>
            <person name="Martin F."/>
            <person name="Nordberg H.P."/>
            <person name="Cantor M.N."/>
            <person name="Hua S.X."/>
        </authorList>
    </citation>
    <scope>NUCLEOTIDE SEQUENCE [LARGE SCALE GENOMIC DNA]</scope>
    <source>
        <strain evidence="1 2">Zn</strain>
    </source>
</reference>
<accession>A0A0C3HTL0</accession>
<name>A0A0C3HTL0_OIDMZ</name>
<sequence length="187" mass="20709">MNMFALGIIEKGSGWPPGQAVGCTIALRETLSHGNGPRCYPNSPYPHFRLQEIRRHVWLAGSVLQVKAGVFALCKSLEARTTQAREMLQSQAIIPPYNLTLKGDMLRVGHFHRQVTDARALVVGRVALCRQTAGTQKPFMAEHPHHIHLQILGDGSLTAIYLRSTASWTSRIFLCSEILILIFSVVA</sequence>